<dbReference type="STRING" id="209880.SAMN02910343_01434"/>
<evidence type="ECO:0000256" key="3">
    <source>
        <dbReference type="ARBA" id="ARBA00022448"/>
    </source>
</evidence>
<feature type="transmembrane region" description="Helical" evidence="8">
    <location>
        <begin position="104"/>
        <end position="122"/>
    </location>
</feature>
<proteinExistence type="inferred from homology"/>
<evidence type="ECO:0000256" key="2">
    <source>
        <dbReference type="ARBA" id="ARBA00009142"/>
    </source>
</evidence>
<protein>
    <recommendedName>
        <fullName evidence="8">Probable membrane transporter protein</fullName>
    </recommendedName>
</protein>
<evidence type="ECO:0000256" key="1">
    <source>
        <dbReference type="ARBA" id="ARBA00004651"/>
    </source>
</evidence>
<dbReference type="Proteomes" id="UP000199689">
    <property type="component" value="Unassembled WGS sequence"/>
</dbReference>
<dbReference type="AlphaFoldDB" id="A0A1G5WKC5"/>
<evidence type="ECO:0000256" key="4">
    <source>
        <dbReference type="ARBA" id="ARBA00022475"/>
    </source>
</evidence>
<feature type="transmembrane region" description="Helical" evidence="8">
    <location>
        <begin position="228"/>
        <end position="245"/>
    </location>
</feature>
<name>A0A1G5WKC5_9FIRM</name>
<evidence type="ECO:0000313" key="10">
    <source>
        <dbReference type="Proteomes" id="UP000199689"/>
    </source>
</evidence>
<dbReference type="PANTHER" id="PTHR30269">
    <property type="entry name" value="TRANSMEMBRANE PROTEIN YFCA"/>
    <property type="match status" value="1"/>
</dbReference>
<dbReference type="EMBL" id="FMXA01000023">
    <property type="protein sequence ID" value="SDA58533.1"/>
    <property type="molecule type" value="Genomic_DNA"/>
</dbReference>
<keyword evidence="3" id="KW-0813">Transport</keyword>
<dbReference type="InterPro" id="IPR002781">
    <property type="entry name" value="TM_pro_TauE-like"/>
</dbReference>
<sequence>MPALMSLSLSLKFVIFATAIFVSNIVQALTGFAGVMLSIPPSMLLFGPDMAIAVINALCWGVSVVLAWRNRRYLNLKGVLTIVGFMLAGMAIGVKLYSLVSPQIIGPVYGGIIVAAALKNLLVKPSEKPMSHWLSAVILIGAGIIHGMFASGGALLVVYLAATYHNKYTFRANVAAVWSCLNLVLMFKDFEKGMFNAQALHLMLIAIIPLLLAVYIGNKIHSRINQRMFNYSTYGLLLLSGAMILL</sequence>
<evidence type="ECO:0000313" key="9">
    <source>
        <dbReference type="EMBL" id="SDA58533.1"/>
    </source>
</evidence>
<dbReference type="PANTHER" id="PTHR30269:SF37">
    <property type="entry name" value="MEMBRANE TRANSPORTER PROTEIN"/>
    <property type="match status" value="1"/>
</dbReference>
<feature type="transmembrane region" description="Helical" evidence="8">
    <location>
        <begin position="79"/>
        <end position="98"/>
    </location>
</feature>
<feature type="transmembrane region" description="Helical" evidence="8">
    <location>
        <begin position="199"/>
        <end position="216"/>
    </location>
</feature>
<dbReference type="RefSeq" id="WP_234944954.1">
    <property type="nucleotide sequence ID" value="NZ_FMXA01000023.1"/>
</dbReference>
<keyword evidence="6 8" id="KW-1133">Transmembrane helix</keyword>
<accession>A0A1G5WKC5</accession>
<dbReference type="GO" id="GO:0005886">
    <property type="term" value="C:plasma membrane"/>
    <property type="evidence" value="ECO:0007669"/>
    <property type="project" value="UniProtKB-SubCell"/>
</dbReference>
<dbReference type="Pfam" id="PF01925">
    <property type="entry name" value="TauE"/>
    <property type="match status" value="1"/>
</dbReference>
<dbReference type="InterPro" id="IPR052017">
    <property type="entry name" value="TSUP"/>
</dbReference>
<keyword evidence="5 8" id="KW-0812">Transmembrane</keyword>
<keyword evidence="7 8" id="KW-0472">Membrane</keyword>
<dbReference type="GeneID" id="87756429"/>
<evidence type="ECO:0000256" key="8">
    <source>
        <dbReference type="RuleBase" id="RU363041"/>
    </source>
</evidence>
<feature type="transmembrane region" description="Helical" evidence="8">
    <location>
        <begin position="44"/>
        <end position="67"/>
    </location>
</feature>
<keyword evidence="4 8" id="KW-1003">Cell membrane</keyword>
<evidence type="ECO:0000256" key="6">
    <source>
        <dbReference type="ARBA" id="ARBA00022989"/>
    </source>
</evidence>
<comment type="subcellular location">
    <subcellularLocation>
        <location evidence="1 8">Cell membrane</location>
        <topology evidence="1 8">Multi-pass membrane protein</topology>
    </subcellularLocation>
</comment>
<keyword evidence="10" id="KW-1185">Reference proteome</keyword>
<evidence type="ECO:0000256" key="7">
    <source>
        <dbReference type="ARBA" id="ARBA00023136"/>
    </source>
</evidence>
<evidence type="ECO:0000256" key="5">
    <source>
        <dbReference type="ARBA" id="ARBA00022692"/>
    </source>
</evidence>
<organism evidence="9 10">
    <name type="scientific">Allisonella histaminiformans</name>
    <dbReference type="NCBI Taxonomy" id="209880"/>
    <lineage>
        <taxon>Bacteria</taxon>
        <taxon>Bacillati</taxon>
        <taxon>Bacillota</taxon>
        <taxon>Negativicutes</taxon>
        <taxon>Veillonellales</taxon>
        <taxon>Veillonellaceae</taxon>
        <taxon>Allisonella</taxon>
    </lineage>
</organism>
<feature type="transmembrane region" description="Helical" evidence="8">
    <location>
        <begin position="134"/>
        <end position="162"/>
    </location>
</feature>
<gene>
    <name evidence="9" type="ORF">SAMN02910343_01434</name>
</gene>
<reference evidence="9 10" key="1">
    <citation type="submission" date="2016-10" db="EMBL/GenBank/DDBJ databases">
        <authorList>
            <person name="de Groot N.N."/>
        </authorList>
    </citation>
    <scope>NUCLEOTIDE SEQUENCE [LARGE SCALE GENOMIC DNA]</scope>
    <source>
        <strain evidence="9 10">DSM 15230</strain>
    </source>
</reference>
<comment type="similarity">
    <text evidence="2 8">Belongs to the 4-toluene sulfonate uptake permease (TSUP) (TC 2.A.102) family.</text>
</comment>